<dbReference type="Proteomes" id="UP001056384">
    <property type="component" value="Chromosome 5"/>
</dbReference>
<dbReference type="AlphaFoldDB" id="A0A9Q9EKT1"/>
<keyword evidence="2" id="KW-1185">Reference proteome</keyword>
<gene>
    <name evidence="1" type="ORF">Slin15195_G069460</name>
</gene>
<proteinExistence type="predicted"/>
<dbReference type="EMBL" id="CP099422">
    <property type="protein sequence ID" value="USW53627.1"/>
    <property type="molecule type" value="Genomic_DNA"/>
</dbReference>
<reference evidence="1" key="1">
    <citation type="submission" date="2022-06" db="EMBL/GenBank/DDBJ databases">
        <title>Complete genome sequences of two strains of the flax pathogen Septoria linicola.</title>
        <authorList>
            <person name="Lapalu N."/>
            <person name="Simon A."/>
            <person name="Demenou B."/>
            <person name="Paumier D."/>
            <person name="Guillot M.-P."/>
            <person name="Gout L."/>
            <person name="Valade R."/>
        </authorList>
    </citation>
    <scope>NUCLEOTIDE SEQUENCE</scope>
    <source>
        <strain evidence="1">SE15195</strain>
    </source>
</reference>
<evidence type="ECO:0000313" key="1">
    <source>
        <dbReference type="EMBL" id="USW53627.1"/>
    </source>
</evidence>
<organism evidence="1 2">
    <name type="scientific">Septoria linicola</name>
    <dbReference type="NCBI Taxonomy" id="215465"/>
    <lineage>
        <taxon>Eukaryota</taxon>
        <taxon>Fungi</taxon>
        <taxon>Dikarya</taxon>
        <taxon>Ascomycota</taxon>
        <taxon>Pezizomycotina</taxon>
        <taxon>Dothideomycetes</taxon>
        <taxon>Dothideomycetidae</taxon>
        <taxon>Mycosphaerellales</taxon>
        <taxon>Mycosphaerellaceae</taxon>
        <taxon>Septoria</taxon>
    </lineage>
</organism>
<name>A0A9Q9EKT1_9PEZI</name>
<protein>
    <submittedName>
        <fullName evidence="1">Uncharacterized protein</fullName>
    </submittedName>
</protein>
<accession>A0A9Q9EKT1</accession>
<evidence type="ECO:0000313" key="2">
    <source>
        <dbReference type="Proteomes" id="UP001056384"/>
    </source>
</evidence>
<sequence length="249" mass="28019">MSEYMLLGRLPDDEGETATMLLTAVTKAEFPAQSLTLYRKQTPLHHESLTRIADSVTQLRCTMFQLKKLALTIGCVHKMNIQDIKTLGSLMKAAPIVEVLELEFITGCCGARKSLIPPIVLAALRTNAVKTLRITGAVLRQQDLCATLYHHKESLRALTLRHISIMPRDSFAAVFDWIQQQFSIDALTLHWLQQGYDHMDETTGRGAEYTFDDGEGVKAGLRLLSRSATFGIRQFHMRSSSTRRTLLDR</sequence>